<comment type="caution">
    <text evidence="2">The sequence shown here is derived from an EMBL/GenBank/DDBJ whole genome shotgun (WGS) entry which is preliminary data.</text>
</comment>
<feature type="region of interest" description="Disordered" evidence="1">
    <location>
        <begin position="67"/>
        <end position="91"/>
    </location>
</feature>
<sequence>MELRSDLLREDDGSVTRLLNGGNFLGQLCIIKHAPEPTPTNGALFSVAYVSPPSKEAYSSCLITISNGPRQRPLSGDAGKNLEPRHGVEPQ</sequence>
<accession>A0AAE0EZZ9</accession>
<keyword evidence="3" id="KW-1185">Reference proteome</keyword>
<evidence type="ECO:0000313" key="2">
    <source>
        <dbReference type="EMBL" id="KAK3246728.1"/>
    </source>
</evidence>
<evidence type="ECO:0000313" key="3">
    <source>
        <dbReference type="Proteomes" id="UP001190700"/>
    </source>
</evidence>
<proteinExistence type="predicted"/>
<gene>
    <name evidence="2" type="ORF">CYMTET_43745</name>
</gene>
<reference evidence="2 3" key="1">
    <citation type="journal article" date="2015" name="Genome Biol. Evol.">
        <title>Comparative Genomics of a Bacterivorous Green Alga Reveals Evolutionary Causalities and Consequences of Phago-Mixotrophic Mode of Nutrition.</title>
        <authorList>
            <person name="Burns J.A."/>
            <person name="Paasch A."/>
            <person name="Narechania A."/>
            <person name="Kim E."/>
        </authorList>
    </citation>
    <scope>NUCLEOTIDE SEQUENCE [LARGE SCALE GENOMIC DNA]</scope>
    <source>
        <strain evidence="2 3">PLY_AMNH</strain>
    </source>
</reference>
<name>A0AAE0EZZ9_9CHLO</name>
<protein>
    <submittedName>
        <fullName evidence="2">Uncharacterized protein</fullName>
    </submittedName>
</protein>
<organism evidence="2 3">
    <name type="scientific">Cymbomonas tetramitiformis</name>
    <dbReference type="NCBI Taxonomy" id="36881"/>
    <lineage>
        <taxon>Eukaryota</taxon>
        <taxon>Viridiplantae</taxon>
        <taxon>Chlorophyta</taxon>
        <taxon>Pyramimonadophyceae</taxon>
        <taxon>Pyramimonadales</taxon>
        <taxon>Pyramimonadaceae</taxon>
        <taxon>Cymbomonas</taxon>
    </lineage>
</organism>
<evidence type="ECO:0000256" key="1">
    <source>
        <dbReference type="SAM" id="MobiDB-lite"/>
    </source>
</evidence>
<dbReference type="Proteomes" id="UP001190700">
    <property type="component" value="Unassembled WGS sequence"/>
</dbReference>
<feature type="compositionally biased region" description="Basic and acidic residues" evidence="1">
    <location>
        <begin position="80"/>
        <end position="91"/>
    </location>
</feature>
<dbReference type="AlphaFoldDB" id="A0AAE0EZZ9"/>
<dbReference type="EMBL" id="LGRX02029535">
    <property type="protein sequence ID" value="KAK3246728.1"/>
    <property type="molecule type" value="Genomic_DNA"/>
</dbReference>